<name>A0ABQ1SE72_9FLAO</name>
<feature type="domain" description="Cytochrome c" evidence="5">
    <location>
        <begin position="29"/>
        <end position="134"/>
    </location>
</feature>
<evidence type="ECO:0000256" key="4">
    <source>
        <dbReference type="PROSITE-ProRule" id="PRU00433"/>
    </source>
</evidence>
<protein>
    <recommendedName>
        <fullName evidence="5">Cytochrome c domain-containing protein</fullName>
    </recommendedName>
</protein>
<evidence type="ECO:0000256" key="2">
    <source>
        <dbReference type="ARBA" id="ARBA00022723"/>
    </source>
</evidence>
<dbReference type="EMBL" id="BMGM01000004">
    <property type="protein sequence ID" value="GGE32107.1"/>
    <property type="molecule type" value="Genomic_DNA"/>
</dbReference>
<dbReference type="Pfam" id="PF00034">
    <property type="entry name" value="Cytochrom_C"/>
    <property type="match status" value="1"/>
</dbReference>
<keyword evidence="2 4" id="KW-0479">Metal-binding</keyword>
<dbReference type="PROSITE" id="PS51257">
    <property type="entry name" value="PROKAR_LIPOPROTEIN"/>
    <property type="match status" value="1"/>
</dbReference>
<dbReference type="PROSITE" id="PS51007">
    <property type="entry name" value="CYTC"/>
    <property type="match status" value="1"/>
</dbReference>
<evidence type="ECO:0000256" key="1">
    <source>
        <dbReference type="ARBA" id="ARBA00022617"/>
    </source>
</evidence>
<keyword evidence="1 4" id="KW-0349">Heme</keyword>
<evidence type="ECO:0000256" key="3">
    <source>
        <dbReference type="ARBA" id="ARBA00023004"/>
    </source>
</evidence>
<reference evidence="7" key="1">
    <citation type="journal article" date="2019" name="Int. J. Syst. Evol. Microbiol.">
        <title>The Global Catalogue of Microorganisms (GCM) 10K type strain sequencing project: providing services to taxonomists for standard genome sequencing and annotation.</title>
        <authorList>
            <consortium name="The Broad Institute Genomics Platform"/>
            <consortium name="The Broad Institute Genome Sequencing Center for Infectious Disease"/>
            <person name="Wu L."/>
            <person name="Ma J."/>
        </authorList>
    </citation>
    <scope>NUCLEOTIDE SEQUENCE [LARGE SCALE GENOMIC DNA]</scope>
    <source>
        <strain evidence="7">CGMCC 1.12931</strain>
    </source>
</reference>
<keyword evidence="3 4" id="KW-0408">Iron</keyword>
<keyword evidence="7" id="KW-1185">Reference proteome</keyword>
<dbReference type="RefSeq" id="WP_188458052.1">
    <property type="nucleotide sequence ID" value="NZ_BMGM01000004.1"/>
</dbReference>
<evidence type="ECO:0000313" key="7">
    <source>
        <dbReference type="Proteomes" id="UP000599179"/>
    </source>
</evidence>
<sequence>MKQVLPLFFLLSLLSCKNNEKKDNYSTVEDVKLDETSLAQKAKQNMQNKCYVCHNPSSSEKNRVGPPMAAIKARYMKDASNKEEFISAMWNFVEKPSKEKAKLKGAVKRFGVMPYQKYNQEEIEAIAAFIYDYQIEEPEWFKAHWEERHGTYSQSGKKLAEVETDQKDYQQIGMKYAKSTKAELGKNLMGAIQKEGVLHALEFCNVQAMPITDSMARFHQATIKRVSDKNRNPSNKANATELEHISFFKDVLAQGNEPNPIVEEDENSVHFYYPIVTNDMCLKCHGKPGQQIEQKTYDKVLELYPNDKAIGYDVNEVRGIWSIEFDTNEAK</sequence>
<proteinExistence type="predicted"/>
<gene>
    <name evidence="6" type="ORF">GCM10010832_10510</name>
</gene>
<evidence type="ECO:0000313" key="6">
    <source>
        <dbReference type="EMBL" id="GGE32107.1"/>
    </source>
</evidence>
<comment type="caution">
    <text evidence="6">The sequence shown here is derived from an EMBL/GenBank/DDBJ whole genome shotgun (WGS) entry which is preliminary data.</text>
</comment>
<evidence type="ECO:0000259" key="5">
    <source>
        <dbReference type="PROSITE" id="PS51007"/>
    </source>
</evidence>
<dbReference type="Proteomes" id="UP000599179">
    <property type="component" value="Unassembled WGS sequence"/>
</dbReference>
<organism evidence="6 7">
    <name type="scientific">Psychroflexus planctonicus</name>
    <dbReference type="NCBI Taxonomy" id="1526575"/>
    <lineage>
        <taxon>Bacteria</taxon>
        <taxon>Pseudomonadati</taxon>
        <taxon>Bacteroidota</taxon>
        <taxon>Flavobacteriia</taxon>
        <taxon>Flavobacteriales</taxon>
        <taxon>Flavobacteriaceae</taxon>
        <taxon>Psychroflexus</taxon>
    </lineage>
</organism>
<dbReference type="InterPro" id="IPR021796">
    <property type="entry name" value="Tll0287-like_dom"/>
</dbReference>
<dbReference type="InterPro" id="IPR036909">
    <property type="entry name" value="Cyt_c-like_dom_sf"/>
</dbReference>
<dbReference type="SUPFAM" id="SSF46626">
    <property type="entry name" value="Cytochrome c"/>
    <property type="match status" value="1"/>
</dbReference>
<dbReference type="Pfam" id="PF11845">
    <property type="entry name" value="Tll0287-like"/>
    <property type="match status" value="1"/>
</dbReference>
<dbReference type="InterPro" id="IPR009056">
    <property type="entry name" value="Cyt_c-like_dom"/>
</dbReference>
<dbReference type="Gene3D" id="1.10.760.10">
    <property type="entry name" value="Cytochrome c-like domain"/>
    <property type="match status" value="1"/>
</dbReference>
<accession>A0ABQ1SE72</accession>